<keyword evidence="3" id="KW-1185">Reference proteome</keyword>
<name>A0A9E4ZSR7_9EURY</name>
<accession>A0A9E4ZSR7</accession>
<evidence type="ECO:0000313" key="2">
    <source>
        <dbReference type="EMBL" id="MCZ3372195.1"/>
    </source>
</evidence>
<dbReference type="EMBL" id="JAPVES010000030">
    <property type="protein sequence ID" value="MCZ3372195.1"/>
    <property type="molecule type" value="Genomic_DNA"/>
</dbReference>
<dbReference type="RefSeq" id="WP_048081236.1">
    <property type="nucleotide sequence ID" value="NZ_JAPVER010000018.1"/>
</dbReference>
<sequence length="135" mass="15854">MNKSIFMMLSVLFMVFVGFQFAEPAAAVKVVDHGTKYGWDGQDDTWAKLTWKTYQYNNNFLKIYRTFYTKNPKTKKYVLNSHESFTLAKVTKNSIKITYRSDAGIGPVMNIFYDKTKLTAAQYYWRVFKHEITVI</sequence>
<evidence type="ECO:0000313" key="1">
    <source>
        <dbReference type="EMBL" id="MCZ3364444.1"/>
    </source>
</evidence>
<reference evidence="1" key="1">
    <citation type="submission" date="2022-12" db="EMBL/GenBank/DDBJ databases">
        <title>Reclassification of two methanogenic archaea species isolated from the Kolyma lowland permafrost.</title>
        <authorList>
            <person name="Trubitsyn V.E."/>
            <person name="Rivkina E.M."/>
            <person name="Shcherbakova V.A."/>
        </authorList>
    </citation>
    <scope>NUCLEOTIDE SEQUENCE</scope>
    <source>
        <strain evidence="1">M2</strain>
        <strain evidence="2">MK4</strain>
    </source>
</reference>
<dbReference type="EMBL" id="JAPVER010000018">
    <property type="protein sequence ID" value="MCZ3364444.1"/>
    <property type="molecule type" value="Genomic_DNA"/>
</dbReference>
<dbReference type="Proteomes" id="UP001068021">
    <property type="component" value="Unassembled WGS sequence"/>
</dbReference>
<dbReference type="Proteomes" id="UP001074446">
    <property type="component" value="Unassembled WGS sequence"/>
</dbReference>
<comment type="caution">
    <text evidence="1">The sequence shown here is derived from an EMBL/GenBank/DDBJ whole genome shotgun (WGS) entry which is preliminary data.</text>
</comment>
<proteinExistence type="predicted"/>
<dbReference type="AlphaFoldDB" id="A0A9E4ZSR7"/>
<protein>
    <submittedName>
        <fullName evidence="1">Uncharacterized protein</fullName>
    </submittedName>
</protein>
<organism evidence="1 3">
    <name type="scientific">Methanobacterium veterum</name>
    <dbReference type="NCBI Taxonomy" id="408577"/>
    <lineage>
        <taxon>Archaea</taxon>
        <taxon>Methanobacteriati</taxon>
        <taxon>Methanobacteriota</taxon>
        <taxon>Methanomada group</taxon>
        <taxon>Methanobacteria</taxon>
        <taxon>Methanobacteriales</taxon>
        <taxon>Methanobacteriaceae</taxon>
        <taxon>Methanobacterium</taxon>
    </lineage>
</organism>
<gene>
    <name evidence="2" type="ORF">O3H35_06075</name>
    <name evidence="1" type="ORF">O3H54_00975</name>
</gene>
<evidence type="ECO:0000313" key="3">
    <source>
        <dbReference type="Proteomes" id="UP001068021"/>
    </source>
</evidence>